<dbReference type="GO" id="GO:0009307">
    <property type="term" value="P:DNA restriction-modification system"/>
    <property type="evidence" value="ECO:0007669"/>
    <property type="project" value="UniProtKB-KW"/>
</dbReference>
<dbReference type="InterPro" id="IPR001525">
    <property type="entry name" value="C5_MeTfrase"/>
</dbReference>
<comment type="caution">
    <text evidence="8">The sequence shown here is derived from an EMBL/GenBank/DDBJ whole genome shotgun (WGS) entry which is preliminary data.</text>
</comment>
<evidence type="ECO:0000256" key="2">
    <source>
        <dbReference type="ARBA" id="ARBA00022603"/>
    </source>
</evidence>
<keyword evidence="2 7" id="KW-0489">Methyltransferase</keyword>
<dbReference type="OrthoDB" id="9813719at2"/>
<dbReference type="PANTHER" id="PTHR46098:SF1">
    <property type="entry name" value="TRNA (CYTOSINE(38)-C(5))-METHYLTRANSFERASE"/>
    <property type="match status" value="1"/>
</dbReference>
<dbReference type="PROSITE" id="PS51679">
    <property type="entry name" value="SAM_MT_C5"/>
    <property type="match status" value="1"/>
</dbReference>
<reference evidence="8 9" key="1">
    <citation type="submission" date="2013-02" db="EMBL/GenBank/DDBJ databases">
        <title>The Genome Sequence of Acinetobacter sp. NIPH 1859.</title>
        <authorList>
            <consortium name="The Broad Institute Genome Sequencing Platform"/>
            <consortium name="The Broad Institute Genome Sequencing Center for Infectious Disease"/>
            <person name="Cerqueira G."/>
            <person name="Feldgarden M."/>
            <person name="Courvalin P."/>
            <person name="Perichon B."/>
            <person name="Grillot-Courvalin C."/>
            <person name="Clermont D."/>
            <person name="Rocha E."/>
            <person name="Yoon E.-J."/>
            <person name="Nemec A."/>
            <person name="Walker B."/>
            <person name="Young S.K."/>
            <person name="Zeng Q."/>
            <person name="Gargeya S."/>
            <person name="Fitzgerald M."/>
            <person name="Haas B."/>
            <person name="Abouelleil A."/>
            <person name="Alvarado L."/>
            <person name="Arachchi H.M."/>
            <person name="Berlin A.M."/>
            <person name="Chapman S.B."/>
            <person name="Dewar J."/>
            <person name="Goldberg J."/>
            <person name="Griggs A."/>
            <person name="Gujja S."/>
            <person name="Hansen M."/>
            <person name="Howarth C."/>
            <person name="Imamovic A."/>
            <person name="Larimer J."/>
            <person name="McCowan C."/>
            <person name="Murphy C."/>
            <person name="Neiman D."/>
            <person name="Pearson M."/>
            <person name="Priest M."/>
            <person name="Roberts A."/>
            <person name="Saif S."/>
            <person name="Shea T."/>
            <person name="Sisk P."/>
            <person name="Sykes S."/>
            <person name="Wortman J."/>
            <person name="Nusbaum C."/>
            <person name="Birren B."/>
        </authorList>
    </citation>
    <scope>NUCLEOTIDE SEQUENCE [LARGE SCALE GENOMIC DNA]</scope>
    <source>
        <strain evidence="8 9">NIPH 1859</strain>
    </source>
</reference>
<dbReference type="PATRIC" id="fig|1217695.3.peg.1515"/>
<dbReference type="AlphaFoldDB" id="N9PN47"/>
<dbReference type="InterPro" id="IPR029063">
    <property type="entry name" value="SAM-dependent_MTases_sf"/>
</dbReference>
<dbReference type="RefSeq" id="WP_005272330.1">
    <property type="nucleotide sequence ID" value="NZ_KB850194.1"/>
</dbReference>
<organism evidence="8 9">
    <name type="scientific">Acinetobacter colistiniresistens</name>
    <dbReference type="NCBI Taxonomy" id="280145"/>
    <lineage>
        <taxon>Bacteria</taxon>
        <taxon>Pseudomonadati</taxon>
        <taxon>Pseudomonadota</taxon>
        <taxon>Gammaproteobacteria</taxon>
        <taxon>Moraxellales</taxon>
        <taxon>Moraxellaceae</taxon>
        <taxon>Acinetobacter</taxon>
    </lineage>
</organism>
<keyword evidence="5" id="KW-0680">Restriction system</keyword>
<keyword evidence="3 7" id="KW-0808">Transferase</keyword>
<dbReference type="InterPro" id="IPR050750">
    <property type="entry name" value="C5-MTase"/>
</dbReference>
<comment type="similarity">
    <text evidence="7">Belongs to the class I-like SAM-binding methyltransferase superfamily. C5-methyltransferase family.</text>
</comment>
<dbReference type="EC" id="2.1.1.37" evidence="1"/>
<comment type="catalytic activity">
    <reaction evidence="6">
        <text>a 2'-deoxycytidine in DNA + S-adenosyl-L-methionine = a 5-methyl-2'-deoxycytidine in DNA + S-adenosyl-L-homocysteine + H(+)</text>
        <dbReference type="Rhea" id="RHEA:13681"/>
        <dbReference type="Rhea" id="RHEA-COMP:11369"/>
        <dbReference type="Rhea" id="RHEA-COMP:11370"/>
        <dbReference type="ChEBI" id="CHEBI:15378"/>
        <dbReference type="ChEBI" id="CHEBI:57856"/>
        <dbReference type="ChEBI" id="CHEBI:59789"/>
        <dbReference type="ChEBI" id="CHEBI:85452"/>
        <dbReference type="ChEBI" id="CHEBI:85454"/>
        <dbReference type="EC" id="2.1.1.37"/>
    </reaction>
</comment>
<dbReference type="GO" id="GO:0003886">
    <property type="term" value="F:DNA (cytosine-5-)-methyltransferase activity"/>
    <property type="evidence" value="ECO:0007669"/>
    <property type="project" value="UniProtKB-EC"/>
</dbReference>
<dbReference type="Gene3D" id="3.40.50.150">
    <property type="entry name" value="Vaccinia Virus protein VP39"/>
    <property type="match status" value="1"/>
</dbReference>
<protein>
    <recommendedName>
        <fullName evidence="1">DNA (cytosine-5-)-methyltransferase</fullName>
        <ecNumber evidence="1">2.1.1.37</ecNumber>
    </recommendedName>
</protein>
<evidence type="ECO:0000256" key="3">
    <source>
        <dbReference type="ARBA" id="ARBA00022679"/>
    </source>
</evidence>
<dbReference type="HOGENOM" id="CLU_006958_13_1_6"/>
<dbReference type="GO" id="GO:0032259">
    <property type="term" value="P:methylation"/>
    <property type="evidence" value="ECO:0007669"/>
    <property type="project" value="UniProtKB-KW"/>
</dbReference>
<evidence type="ECO:0000256" key="7">
    <source>
        <dbReference type="PROSITE-ProRule" id="PRU01016"/>
    </source>
</evidence>
<feature type="active site" evidence="7">
    <location>
        <position position="88"/>
    </location>
</feature>
<dbReference type="InterPro" id="IPR018117">
    <property type="entry name" value="C5_DNA_meth_AS"/>
</dbReference>
<evidence type="ECO:0000256" key="5">
    <source>
        <dbReference type="ARBA" id="ARBA00022747"/>
    </source>
</evidence>
<dbReference type="NCBIfam" id="TIGR00675">
    <property type="entry name" value="dcm"/>
    <property type="match status" value="1"/>
</dbReference>
<keyword evidence="4 7" id="KW-0949">S-adenosyl-L-methionine</keyword>
<dbReference type="Pfam" id="PF00145">
    <property type="entry name" value="DNA_methylase"/>
    <property type="match status" value="1"/>
</dbReference>
<evidence type="ECO:0000256" key="1">
    <source>
        <dbReference type="ARBA" id="ARBA00011975"/>
    </source>
</evidence>
<accession>N9PN47</accession>
<keyword evidence="9" id="KW-1185">Reference proteome</keyword>
<dbReference type="EMBL" id="APRZ01000014">
    <property type="protein sequence ID" value="ENX34918.1"/>
    <property type="molecule type" value="Genomic_DNA"/>
</dbReference>
<evidence type="ECO:0000313" key="8">
    <source>
        <dbReference type="EMBL" id="ENX34918.1"/>
    </source>
</evidence>
<dbReference type="PROSITE" id="PS00094">
    <property type="entry name" value="C5_MTASE_1"/>
    <property type="match status" value="1"/>
</dbReference>
<dbReference type="SUPFAM" id="SSF53335">
    <property type="entry name" value="S-adenosyl-L-methionine-dependent methyltransferases"/>
    <property type="match status" value="1"/>
</dbReference>
<evidence type="ECO:0000313" key="9">
    <source>
        <dbReference type="Proteomes" id="UP000013009"/>
    </source>
</evidence>
<dbReference type="Proteomes" id="UP000013009">
    <property type="component" value="Unassembled WGS sequence"/>
</dbReference>
<proteinExistence type="inferred from homology"/>
<dbReference type="Gene3D" id="3.90.120.10">
    <property type="entry name" value="DNA Methylase, subunit A, domain 2"/>
    <property type="match status" value="1"/>
</dbReference>
<dbReference type="PANTHER" id="PTHR46098">
    <property type="entry name" value="TRNA (CYTOSINE(38)-C(5))-METHYLTRANSFERASE"/>
    <property type="match status" value="1"/>
</dbReference>
<sequence>MEQKSKSESLFPQIGYGSVCSGIEAATVAWHDLNWKAEWFAEIEKFPSSLLEHHYPKVSNLGDMTKIAEMIRRREIVAPEVLVGGTPCQSFSVAGARNSMNDERGQLTLAFVKLANTIDEVRIEDGKEPCIVVWENVPGVFSTKDNAYGCFLGAMAGENDRLQPAGAKWKNAGFVFGPQRAIAWRTLDAQYFGVAQRRRRVFVVGSARKGFRPEQILFEFGGVRRDSAPIRSTRKEIARAVRAGAKTSIETNATSSWIGPKDPIGALCKGDERGLGNQAVEQGKLLFNEGFLYCGSDADACTDIGIQISPTLRSGGGSGSVKPVANVYSFPGNWIGRLPENGGNSTLPTSELSPCLTKTDVHGVNCLGIVRRLMPIECERLMGFPDNYTQIPFNGKDAENCPETRRYAALGNSMAVPVMKWLGERINHYLLNTVRTE</sequence>
<gene>
    <name evidence="8" type="ORF">F889_01558</name>
</gene>
<evidence type="ECO:0000256" key="4">
    <source>
        <dbReference type="ARBA" id="ARBA00022691"/>
    </source>
</evidence>
<name>N9PN47_9GAMM</name>
<evidence type="ECO:0000256" key="6">
    <source>
        <dbReference type="ARBA" id="ARBA00047422"/>
    </source>
</evidence>